<comment type="similarity">
    <text evidence="2">Belongs to the class-I pyridoxal-phosphate-dependent aminotransferase family.</text>
</comment>
<dbReference type="GO" id="GO:0030170">
    <property type="term" value="F:pyridoxal phosphate binding"/>
    <property type="evidence" value="ECO:0007669"/>
    <property type="project" value="InterPro"/>
</dbReference>
<gene>
    <name evidence="7" type="ORF">TrRE_jg828</name>
</gene>
<dbReference type="Gene3D" id="3.40.640.10">
    <property type="entry name" value="Type I PLP-dependent aspartate aminotransferase-like (Major domain)"/>
    <property type="match status" value="1"/>
</dbReference>
<evidence type="ECO:0000256" key="1">
    <source>
        <dbReference type="ARBA" id="ARBA00001933"/>
    </source>
</evidence>
<comment type="caution">
    <text evidence="7">The sequence shown here is derived from an EMBL/GenBank/DDBJ whole genome shotgun (WGS) entry which is preliminary data.</text>
</comment>
<evidence type="ECO:0000313" key="7">
    <source>
        <dbReference type="EMBL" id="GMI28992.1"/>
    </source>
</evidence>
<dbReference type="AlphaFoldDB" id="A0A9W7G171"/>
<evidence type="ECO:0000256" key="4">
    <source>
        <dbReference type="ARBA" id="ARBA00022679"/>
    </source>
</evidence>
<sequence>MSATVELFSKVKAMEADGKKVTSLCVGEPDFPPPQAVLDEIIQAVSSGQTTYTAVTGTEELRSAIAADLLKRKNLKYKSTEVLVSNGAKQAVYQGVFALCGPGDEVIIPAPFWPSYPEMVALTGATPVILPTTIEDEFLINPKSLAAAITPKTKMMIFCNPSNPSGAVHSASLMSEIADVVREHPQLAVLSDEIYERLVYNPSNPHVSFASLPGMYDRTLTVNGFSKAYAMTGLRLGYMAAPANLLKPCVTIQSQLTSCASSISQAAGVAALTRVEESEMEANVEIMRK</sequence>
<dbReference type="CDD" id="cd00609">
    <property type="entry name" value="AAT_like"/>
    <property type="match status" value="1"/>
</dbReference>
<accession>A0A9W7G171</accession>
<dbReference type="InterPro" id="IPR004838">
    <property type="entry name" value="NHTrfase_class1_PyrdxlP-BS"/>
</dbReference>
<dbReference type="InterPro" id="IPR050596">
    <property type="entry name" value="AspAT/PAT-like"/>
</dbReference>
<evidence type="ECO:0000313" key="8">
    <source>
        <dbReference type="Proteomes" id="UP001165082"/>
    </source>
</evidence>
<protein>
    <recommendedName>
        <fullName evidence="6">Aminotransferase class I/classII large domain-containing protein</fullName>
    </recommendedName>
</protein>
<dbReference type="GO" id="GO:0033854">
    <property type="term" value="F:glutamate-prephenate aminotransferase activity"/>
    <property type="evidence" value="ECO:0007669"/>
    <property type="project" value="UniProtKB-ARBA"/>
</dbReference>
<dbReference type="EMBL" id="BRXZ01008642">
    <property type="protein sequence ID" value="GMI28992.1"/>
    <property type="molecule type" value="Genomic_DNA"/>
</dbReference>
<evidence type="ECO:0000259" key="6">
    <source>
        <dbReference type="Pfam" id="PF00155"/>
    </source>
</evidence>
<feature type="non-terminal residue" evidence="7">
    <location>
        <position position="289"/>
    </location>
</feature>
<evidence type="ECO:0000256" key="3">
    <source>
        <dbReference type="ARBA" id="ARBA00022576"/>
    </source>
</evidence>
<dbReference type="Pfam" id="PF00155">
    <property type="entry name" value="Aminotran_1_2"/>
    <property type="match status" value="1"/>
</dbReference>
<dbReference type="InterPro" id="IPR015424">
    <property type="entry name" value="PyrdxlP-dep_Trfase"/>
</dbReference>
<comment type="cofactor">
    <cofactor evidence="1">
        <name>pyridoxal 5'-phosphate</name>
        <dbReference type="ChEBI" id="CHEBI:597326"/>
    </cofactor>
</comment>
<dbReference type="Proteomes" id="UP001165082">
    <property type="component" value="Unassembled WGS sequence"/>
</dbReference>
<proteinExistence type="inferred from homology"/>
<name>A0A9W7G171_9STRA</name>
<keyword evidence="4" id="KW-0808">Transferase</keyword>
<keyword evidence="5" id="KW-0663">Pyridoxal phosphate</keyword>
<evidence type="ECO:0000256" key="5">
    <source>
        <dbReference type="ARBA" id="ARBA00022898"/>
    </source>
</evidence>
<dbReference type="FunFam" id="3.40.640.10:FF:000033">
    <property type="entry name" value="Aspartate aminotransferase"/>
    <property type="match status" value="1"/>
</dbReference>
<keyword evidence="8" id="KW-1185">Reference proteome</keyword>
<dbReference type="SUPFAM" id="SSF53383">
    <property type="entry name" value="PLP-dependent transferases"/>
    <property type="match status" value="1"/>
</dbReference>
<dbReference type="OrthoDB" id="2414662at2759"/>
<dbReference type="PANTHER" id="PTHR46383:SF1">
    <property type="entry name" value="ASPARTATE AMINOTRANSFERASE"/>
    <property type="match status" value="1"/>
</dbReference>
<feature type="domain" description="Aminotransferase class I/classII large" evidence="6">
    <location>
        <begin position="20"/>
        <end position="287"/>
    </location>
</feature>
<dbReference type="GO" id="GO:0033853">
    <property type="term" value="F:aspartate-prephenate aminotransferase activity"/>
    <property type="evidence" value="ECO:0007669"/>
    <property type="project" value="UniProtKB-ARBA"/>
</dbReference>
<dbReference type="InterPro" id="IPR015421">
    <property type="entry name" value="PyrdxlP-dep_Trfase_major"/>
</dbReference>
<dbReference type="InterPro" id="IPR004839">
    <property type="entry name" value="Aminotransferase_I/II_large"/>
</dbReference>
<dbReference type="GO" id="GO:0006520">
    <property type="term" value="P:amino acid metabolic process"/>
    <property type="evidence" value="ECO:0007669"/>
    <property type="project" value="InterPro"/>
</dbReference>
<reference evidence="7" key="1">
    <citation type="submission" date="2022-07" db="EMBL/GenBank/DDBJ databases">
        <title>Genome analysis of Parmales, a sister group of diatoms, reveals the evolutionary specialization of diatoms from phago-mixotrophs to photoautotrophs.</title>
        <authorList>
            <person name="Ban H."/>
            <person name="Sato S."/>
            <person name="Yoshikawa S."/>
            <person name="Kazumasa Y."/>
            <person name="Nakamura Y."/>
            <person name="Ichinomiya M."/>
            <person name="Saitoh K."/>
            <person name="Sato N."/>
            <person name="Blanc-Mathieu R."/>
            <person name="Endo H."/>
            <person name="Kuwata A."/>
            <person name="Ogata H."/>
        </authorList>
    </citation>
    <scope>NUCLEOTIDE SEQUENCE</scope>
</reference>
<evidence type="ECO:0000256" key="2">
    <source>
        <dbReference type="ARBA" id="ARBA00007441"/>
    </source>
</evidence>
<keyword evidence="3" id="KW-0032">Aminotransferase</keyword>
<dbReference type="PANTHER" id="PTHR46383">
    <property type="entry name" value="ASPARTATE AMINOTRANSFERASE"/>
    <property type="match status" value="1"/>
</dbReference>
<organism evidence="7 8">
    <name type="scientific">Triparma retinervis</name>
    <dbReference type="NCBI Taxonomy" id="2557542"/>
    <lineage>
        <taxon>Eukaryota</taxon>
        <taxon>Sar</taxon>
        <taxon>Stramenopiles</taxon>
        <taxon>Ochrophyta</taxon>
        <taxon>Bolidophyceae</taxon>
        <taxon>Parmales</taxon>
        <taxon>Triparmaceae</taxon>
        <taxon>Triparma</taxon>
    </lineage>
</organism>
<dbReference type="PROSITE" id="PS00105">
    <property type="entry name" value="AA_TRANSFER_CLASS_1"/>
    <property type="match status" value="1"/>
</dbReference>